<protein>
    <submittedName>
        <fullName evidence="1">Uncharacterized protein</fullName>
    </submittedName>
</protein>
<gene>
    <name evidence="1" type="ORF">TPSB3V08_LOCUS234</name>
</gene>
<accession>A0A7R9CIV9</accession>
<dbReference type="AlphaFoldDB" id="A0A7R9CIV9"/>
<dbReference type="EMBL" id="OD000063">
    <property type="protein sequence ID" value="CAD7395548.1"/>
    <property type="molecule type" value="Genomic_DNA"/>
</dbReference>
<name>A0A7R9CIV9_TIMPO</name>
<evidence type="ECO:0000313" key="1">
    <source>
        <dbReference type="EMBL" id="CAD7395548.1"/>
    </source>
</evidence>
<organism evidence="1">
    <name type="scientific">Timema poppense</name>
    <name type="common">Walking stick</name>
    <dbReference type="NCBI Taxonomy" id="170557"/>
    <lineage>
        <taxon>Eukaryota</taxon>
        <taxon>Metazoa</taxon>
        <taxon>Ecdysozoa</taxon>
        <taxon>Arthropoda</taxon>
        <taxon>Hexapoda</taxon>
        <taxon>Insecta</taxon>
        <taxon>Pterygota</taxon>
        <taxon>Neoptera</taxon>
        <taxon>Polyneoptera</taxon>
        <taxon>Phasmatodea</taxon>
        <taxon>Timematodea</taxon>
        <taxon>Timematoidea</taxon>
        <taxon>Timematidae</taxon>
        <taxon>Timema</taxon>
    </lineage>
</organism>
<reference evidence="1" key="1">
    <citation type="submission" date="2020-11" db="EMBL/GenBank/DDBJ databases">
        <authorList>
            <person name="Tran Van P."/>
        </authorList>
    </citation>
    <scope>NUCLEOTIDE SEQUENCE</scope>
</reference>
<proteinExistence type="predicted"/>
<sequence>MLLAVGGTPRTIVGTVPDNPLCGPPVNFRYSSGEDVLEVIQQKEYWDASRRERSLNPITTFLATPMLTAINIDTLVDEKPMDWRMKREREEIVEKLSEKPPGRDSNLDLTVIGSLIQNESSAIYHLVTEVIRYNCSNILISAPAGKQTQTRNVPAFAWREEKTPLVHPTEILAISPSTEVRCNVRVTP</sequence>